<accession>A0AA88V866</accession>
<feature type="region of interest" description="Disordered" evidence="1">
    <location>
        <begin position="33"/>
        <end position="64"/>
    </location>
</feature>
<evidence type="ECO:0000256" key="1">
    <source>
        <dbReference type="SAM" id="MobiDB-lite"/>
    </source>
</evidence>
<reference evidence="3" key="1">
    <citation type="submission" date="2022-12" db="EMBL/GenBank/DDBJ databases">
        <title>Draft genome assemblies for two species of Escallonia (Escalloniales).</title>
        <authorList>
            <person name="Chanderbali A."/>
            <person name="Dervinis C."/>
            <person name="Anghel I."/>
            <person name="Soltis D."/>
            <person name="Soltis P."/>
            <person name="Zapata F."/>
        </authorList>
    </citation>
    <scope>NUCLEOTIDE SEQUENCE</scope>
    <source>
        <strain evidence="3">UCBG64.0493</strain>
        <tissue evidence="3">Leaf</tissue>
    </source>
</reference>
<protein>
    <recommendedName>
        <fullName evidence="2">Nuclear pore complex NUP2/50/61 domain-containing protein</fullName>
    </recommendedName>
</protein>
<evidence type="ECO:0000259" key="2">
    <source>
        <dbReference type="Pfam" id="PF08911"/>
    </source>
</evidence>
<evidence type="ECO:0000313" key="3">
    <source>
        <dbReference type="EMBL" id="KAK3003822.1"/>
    </source>
</evidence>
<feature type="domain" description="Nuclear pore complex NUP2/50/61" evidence="2">
    <location>
        <begin position="36"/>
        <end position="99"/>
    </location>
</feature>
<dbReference type="Pfam" id="PF08911">
    <property type="entry name" value="NUP50"/>
    <property type="match status" value="1"/>
</dbReference>
<sequence>MTYGHGQLVATPKFTFPVGSLYSSMEDAENILPPSKKKVAARQLSKDNPEDSEEEVDRESGTFKKASEELLASRKIIKARRHQYSAAPSAPSSNPFAGIRLVPPAPSNAAPTEVTTEKQLLLHHNLLHISLLVLT</sequence>
<dbReference type="EMBL" id="JAVXUP010002356">
    <property type="protein sequence ID" value="KAK3003822.1"/>
    <property type="molecule type" value="Genomic_DNA"/>
</dbReference>
<organism evidence="3 4">
    <name type="scientific">Escallonia herrerae</name>
    <dbReference type="NCBI Taxonomy" id="1293975"/>
    <lineage>
        <taxon>Eukaryota</taxon>
        <taxon>Viridiplantae</taxon>
        <taxon>Streptophyta</taxon>
        <taxon>Embryophyta</taxon>
        <taxon>Tracheophyta</taxon>
        <taxon>Spermatophyta</taxon>
        <taxon>Magnoliopsida</taxon>
        <taxon>eudicotyledons</taxon>
        <taxon>Gunneridae</taxon>
        <taxon>Pentapetalae</taxon>
        <taxon>asterids</taxon>
        <taxon>campanulids</taxon>
        <taxon>Escalloniales</taxon>
        <taxon>Escalloniaceae</taxon>
        <taxon>Escallonia</taxon>
    </lineage>
</organism>
<name>A0AA88V866_9ASTE</name>
<dbReference type="InterPro" id="IPR015007">
    <property type="entry name" value="NUP2/50/61"/>
</dbReference>
<keyword evidence="4" id="KW-1185">Reference proteome</keyword>
<proteinExistence type="predicted"/>
<dbReference type="GO" id="GO:0005643">
    <property type="term" value="C:nuclear pore"/>
    <property type="evidence" value="ECO:0007669"/>
    <property type="project" value="InterPro"/>
</dbReference>
<comment type="caution">
    <text evidence="3">The sequence shown here is derived from an EMBL/GenBank/DDBJ whole genome shotgun (WGS) entry which is preliminary data.</text>
</comment>
<dbReference type="AlphaFoldDB" id="A0AA88V866"/>
<dbReference type="Proteomes" id="UP001188597">
    <property type="component" value="Unassembled WGS sequence"/>
</dbReference>
<evidence type="ECO:0000313" key="4">
    <source>
        <dbReference type="Proteomes" id="UP001188597"/>
    </source>
</evidence>
<gene>
    <name evidence="3" type="ORF">RJ639_017908</name>
</gene>